<dbReference type="EMBL" id="CP006604">
    <property type="protein sequence ID" value="AHA28018.1"/>
    <property type="molecule type" value="Genomic_DNA"/>
</dbReference>
<protein>
    <recommendedName>
        <fullName evidence="6">Bacteriophage head to tail connecting protein</fullName>
    </recommendedName>
</protein>
<dbReference type="Pfam" id="PF12236">
    <property type="entry name" value="Head-tail_con"/>
    <property type="match status" value="1"/>
</dbReference>
<evidence type="ECO:0000313" key="4">
    <source>
        <dbReference type="EMBL" id="AHA28018.1"/>
    </source>
</evidence>
<dbReference type="STRING" id="1261131.lam_672"/>
<dbReference type="Proteomes" id="UP000017862">
    <property type="component" value="Chromosome"/>
</dbReference>
<evidence type="ECO:0008006" key="6">
    <source>
        <dbReference type="Google" id="ProtNLM"/>
    </source>
</evidence>
<evidence type="ECO:0000313" key="5">
    <source>
        <dbReference type="Proteomes" id="UP000017862"/>
    </source>
</evidence>
<dbReference type="InterPro" id="IPR020991">
    <property type="entry name" value="Connector_podovirus"/>
</dbReference>
<evidence type="ECO:0000256" key="2">
    <source>
        <dbReference type="ARBA" id="ARBA00022612"/>
    </source>
</evidence>
<keyword evidence="3" id="KW-0231">Viral genome packaging</keyword>
<dbReference type="KEGG" id="lar:lam_672"/>
<gene>
    <name evidence="4" type="ORF">lam_672</name>
</gene>
<name>U6B5I4_9HYPH</name>
<evidence type="ECO:0000256" key="3">
    <source>
        <dbReference type="ARBA" id="ARBA00023219"/>
    </source>
</evidence>
<keyword evidence="5" id="KW-1185">Reference proteome</keyword>
<dbReference type="PATRIC" id="fig|1261131.3.peg.642"/>
<organism evidence="4 5">
    <name type="scientific">Candidatus Liberibacter americanus str. Sao Paulo</name>
    <dbReference type="NCBI Taxonomy" id="1261131"/>
    <lineage>
        <taxon>Bacteria</taxon>
        <taxon>Pseudomonadati</taxon>
        <taxon>Pseudomonadota</taxon>
        <taxon>Alphaproteobacteria</taxon>
        <taxon>Hyphomicrobiales</taxon>
        <taxon>Rhizobiaceae</taxon>
        <taxon>Liberibacter</taxon>
    </lineage>
</organism>
<dbReference type="RefSeq" id="WP_007557546.1">
    <property type="nucleotide sequence ID" value="NC_022793.1"/>
</dbReference>
<evidence type="ECO:0000256" key="1">
    <source>
        <dbReference type="ARBA" id="ARBA00004328"/>
    </source>
</evidence>
<dbReference type="eggNOG" id="ENOG502Z7XJ">
    <property type="taxonomic scope" value="Bacteria"/>
</dbReference>
<sequence length="557" mass="63689">MSKTANQLIEQLTVLKNDRMALNASIEELSKFLYPYEAHNSTMWDTTGSEACIKLSSLISSLITPQGQRWHGLSYPLSKQQDTYILDEKSIMSWCDDITDILFRYRDRPHSGFSQCLQSFYTSAVECGTGCFYVESDIDAQGKEDGIRYIPVPFKDVYIWVNHQQDIDTVLREFKFTAEQIVSKWGENVLSSSMKRSLEVKDCEKYTFIHAVYPKSIKERRDDGKNGYSFKNFHSKYVCVEEKRFFEEKQIATLGYVVGRFRTRADEIYGKSPALEALPAIRRLNEISSELAQYARLSLNPPFIAPADAKQFDFKFKIRHVNIGAVNKEGKALFHPIPLGNPHPYYKEIERIQSSIHSLFLLDLFQILEDRASRSAAESLEKTKEKGAFVAPIIGRIQSDFLSHMVAREIDILSFQGKLPTFEGSNNLSPSIHFLKVEATSPLFKYQQAEAVSSVYQSCNGLIELSAKTGQPEILDVYDFESAARFCVKNSGSPAVFLRDDEEVKQIRLQRYKQMEQMKEQEMHNQSQLIGTQEGAKVAGDVLREKQKAEIRESFND</sequence>
<comment type="subcellular location">
    <subcellularLocation>
        <location evidence="1">Virion</location>
    </subcellularLocation>
</comment>
<dbReference type="AlphaFoldDB" id="U6B5I4"/>
<proteinExistence type="predicted"/>
<keyword evidence="2" id="KW-1188">Viral release from host cell</keyword>
<dbReference type="HOGENOM" id="CLU_035407_0_0_5"/>
<accession>U6B5I4</accession>
<reference evidence="4 5" key="1">
    <citation type="journal article" date="2014" name="Mol. Plant Microbe Interact.">
        <title>The complete genome sequence of Candidatus Liberibacter americanus, associated with citrus Huanglongbing.</title>
        <authorList>
            <person name="Wulff N.A."/>
            <person name="Zhang S."/>
            <person name="Setubal J.C."/>
            <person name="Almeida N.F."/>
            <person name="Martins E.C."/>
            <person name="Harakava R."/>
            <person name="Kumar D."/>
            <person name="Rangel L.T."/>
            <person name="Foissac X."/>
            <person name="Bove J."/>
            <person name="Gabriel D.W."/>
        </authorList>
    </citation>
    <scope>NUCLEOTIDE SEQUENCE [LARGE SCALE GENOMIC DNA]</scope>
    <source>
        <strain evidence="4 5">Sao Paulo</strain>
    </source>
</reference>